<dbReference type="InterPro" id="IPR017938">
    <property type="entry name" value="Riboflavin_synthase-like_b-brl"/>
</dbReference>
<dbReference type="CDD" id="cd06193">
    <property type="entry name" value="siderophore_interacting"/>
    <property type="match status" value="1"/>
</dbReference>
<dbReference type="Pfam" id="PF04954">
    <property type="entry name" value="SIP"/>
    <property type="match status" value="1"/>
</dbReference>
<dbReference type="Proteomes" id="UP000186104">
    <property type="component" value="Chromosome"/>
</dbReference>
<dbReference type="InterPro" id="IPR017927">
    <property type="entry name" value="FAD-bd_FR_type"/>
</dbReference>
<proteinExistence type="predicted"/>
<dbReference type="KEGG" id="dtm:BJL86_1933"/>
<dbReference type="InterPro" id="IPR013113">
    <property type="entry name" value="SIP_FAD-bd"/>
</dbReference>
<evidence type="ECO:0000313" key="3">
    <source>
        <dbReference type="Proteomes" id="UP000186104"/>
    </source>
</evidence>
<dbReference type="InterPro" id="IPR039374">
    <property type="entry name" value="SIP_fam"/>
</dbReference>
<name>A0A173LMF3_9ACTN</name>
<dbReference type="Gene3D" id="3.40.50.80">
    <property type="entry name" value="Nucleotide-binding domain of ferredoxin-NADP reductase (FNR) module"/>
    <property type="match status" value="1"/>
</dbReference>
<dbReference type="PANTHER" id="PTHR30157">
    <property type="entry name" value="FERRIC REDUCTASE, NADPH-DEPENDENT"/>
    <property type="match status" value="1"/>
</dbReference>
<accession>A0A173LMF3</accession>
<dbReference type="AlphaFoldDB" id="A0A173LMF3"/>
<evidence type="ECO:0000313" key="2">
    <source>
        <dbReference type="EMBL" id="ANI92701.1"/>
    </source>
</evidence>
<evidence type="ECO:0000259" key="1">
    <source>
        <dbReference type="PROSITE" id="PS51384"/>
    </source>
</evidence>
<sequence length="269" mass="29499">MLNTLTLLSREFVSPNMVRLNFQAESPVFADAPSTDSYIKLVFPVDGTLFPEDTNIRELRASLPDSEQPRVRTYTIRKIDRAQNIVSVDFVTHEGESVAASWAESAPGGERIQVAGPGGVYVPDPDAHNLFVADDAGLPAALAGIESISEGGRATLFAEVESPEHTQPVESRGEVEVVWSYRNGAETSDLVDKVLAWDWPDSRVRVFAHGERTTMMQDLRPHFRSHGVGGRDLSVSGYWRRGFDEDAFQAGKRTDPLVAAANAESAQDK</sequence>
<dbReference type="InterPro" id="IPR007037">
    <property type="entry name" value="SIP_rossman_dom"/>
</dbReference>
<organism evidence="2 3">
    <name type="scientific">Dietzia timorensis</name>
    <dbReference type="NCBI Taxonomy" id="499555"/>
    <lineage>
        <taxon>Bacteria</taxon>
        <taxon>Bacillati</taxon>
        <taxon>Actinomycetota</taxon>
        <taxon>Actinomycetes</taxon>
        <taxon>Mycobacteriales</taxon>
        <taxon>Dietziaceae</taxon>
        <taxon>Dietzia</taxon>
    </lineage>
</organism>
<feature type="domain" description="FAD-binding FR-type" evidence="1">
    <location>
        <begin position="1"/>
        <end position="124"/>
    </location>
</feature>
<dbReference type="InterPro" id="IPR039261">
    <property type="entry name" value="FNR_nucleotide-bd"/>
</dbReference>
<dbReference type="GO" id="GO:0016491">
    <property type="term" value="F:oxidoreductase activity"/>
    <property type="evidence" value="ECO:0007669"/>
    <property type="project" value="InterPro"/>
</dbReference>
<dbReference type="Gene3D" id="2.40.30.10">
    <property type="entry name" value="Translation factors"/>
    <property type="match status" value="1"/>
</dbReference>
<reference evidence="2 3" key="1">
    <citation type="submission" date="2016-06" db="EMBL/GenBank/DDBJ databases">
        <title>Complete genome sequence of a saline-alkali tolerant type strain Dietzia timorensis ID05-A0528T.</title>
        <authorList>
            <person name="Wu X."/>
        </authorList>
    </citation>
    <scope>NUCLEOTIDE SEQUENCE [LARGE SCALE GENOMIC DNA]</scope>
    <source>
        <strain evidence="2 3">ID05-A0528</strain>
    </source>
</reference>
<dbReference type="EMBL" id="CP015961">
    <property type="protein sequence ID" value="ANI92701.1"/>
    <property type="molecule type" value="Genomic_DNA"/>
</dbReference>
<dbReference type="PROSITE" id="PS51384">
    <property type="entry name" value="FAD_FR"/>
    <property type="match status" value="1"/>
</dbReference>
<dbReference type="STRING" id="499555.BJL86_1933"/>
<gene>
    <name evidence="2" type="ORF">BJL86_1933</name>
</gene>
<dbReference type="SUPFAM" id="SSF63380">
    <property type="entry name" value="Riboflavin synthase domain-like"/>
    <property type="match status" value="1"/>
</dbReference>
<keyword evidence="3" id="KW-1185">Reference proteome</keyword>
<dbReference type="Pfam" id="PF08021">
    <property type="entry name" value="FAD_binding_9"/>
    <property type="match status" value="1"/>
</dbReference>
<dbReference type="RefSeq" id="WP_067472161.1">
    <property type="nucleotide sequence ID" value="NZ_CP015961.1"/>
</dbReference>
<dbReference type="OrthoDB" id="9814826at2"/>
<dbReference type="PANTHER" id="PTHR30157:SF0">
    <property type="entry name" value="NADPH-DEPENDENT FERRIC-CHELATE REDUCTASE"/>
    <property type="match status" value="1"/>
</dbReference>
<protein>
    <recommendedName>
        <fullName evidence="1">FAD-binding FR-type domain-containing protein</fullName>
    </recommendedName>
</protein>